<organism evidence="2 3">
    <name type="scientific">Haloferula chungangensis</name>
    <dbReference type="NCBI Taxonomy" id="1048331"/>
    <lineage>
        <taxon>Bacteria</taxon>
        <taxon>Pseudomonadati</taxon>
        <taxon>Verrucomicrobiota</taxon>
        <taxon>Verrucomicrobiia</taxon>
        <taxon>Verrucomicrobiales</taxon>
        <taxon>Verrucomicrobiaceae</taxon>
        <taxon>Haloferula</taxon>
    </lineage>
</organism>
<dbReference type="Proteomes" id="UP001596472">
    <property type="component" value="Unassembled WGS sequence"/>
</dbReference>
<dbReference type="SUPFAM" id="SSF81301">
    <property type="entry name" value="Nucleotidyltransferase"/>
    <property type="match status" value="1"/>
</dbReference>
<keyword evidence="3" id="KW-1185">Reference proteome</keyword>
<feature type="region of interest" description="Disordered" evidence="1">
    <location>
        <begin position="1"/>
        <end position="24"/>
    </location>
</feature>
<name>A0ABW2L7R4_9BACT</name>
<dbReference type="EMBL" id="JBHTBS010000007">
    <property type="protein sequence ID" value="MFC7338392.1"/>
    <property type="molecule type" value="Genomic_DNA"/>
</dbReference>
<accession>A0ABW2L7R4</accession>
<evidence type="ECO:0000256" key="1">
    <source>
        <dbReference type="SAM" id="MobiDB-lite"/>
    </source>
</evidence>
<proteinExistence type="predicted"/>
<evidence type="ECO:0008006" key="4">
    <source>
        <dbReference type="Google" id="ProtNLM"/>
    </source>
</evidence>
<evidence type="ECO:0000313" key="3">
    <source>
        <dbReference type="Proteomes" id="UP001596472"/>
    </source>
</evidence>
<sequence>MKPQPQPPDRRPLSQADDPASVLRDAEIPYRFGSGSDSDSDLAEATRCFVQSLNSESIPHVLVGALAMLQYVDGRTTRDIDLIIALEDLDRLPGFQLEERNEWFATGTVGPLRVDLLFTANPLFALVLEQHSELRDFLDGKLNCATPKGIILLKLFALPSLYRQGNVQRAALYETDILQLLHSQPTEAEALLSVLKNHMPPSDINALSDVLSDIQQRIDHQSRFDQPTPEN</sequence>
<dbReference type="RefSeq" id="WP_379713669.1">
    <property type="nucleotide sequence ID" value="NZ_JBHTBS010000007.1"/>
</dbReference>
<gene>
    <name evidence="2" type="ORF">ACFQY0_14455</name>
</gene>
<reference evidence="3" key="1">
    <citation type="journal article" date="2019" name="Int. J. Syst. Evol. Microbiol.">
        <title>The Global Catalogue of Microorganisms (GCM) 10K type strain sequencing project: providing services to taxonomists for standard genome sequencing and annotation.</title>
        <authorList>
            <consortium name="The Broad Institute Genomics Platform"/>
            <consortium name="The Broad Institute Genome Sequencing Center for Infectious Disease"/>
            <person name="Wu L."/>
            <person name="Ma J."/>
        </authorList>
    </citation>
    <scope>NUCLEOTIDE SEQUENCE [LARGE SCALE GENOMIC DNA]</scope>
    <source>
        <strain evidence="3">CGMCC 4.1467</strain>
    </source>
</reference>
<protein>
    <recommendedName>
        <fullName evidence="4">Nucleotidyltransferase family protein</fullName>
    </recommendedName>
</protein>
<dbReference type="InterPro" id="IPR043519">
    <property type="entry name" value="NT_sf"/>
</dbReference>
<evidence type="ECO:0000313" key="2">
    <source>
        <dbReference type="EMBL" id="MFC7338392.1"/>
    </source>
</evidence>
<dbReference type="Gene3D" id="3.30.460.40">
    <property type="match status" value="1"/>
</dbReference>
<comment type="caution">
    <text evidence="2">The sequence shown here is derived from an EMBL/GenBank/DDBJ whole genome shotgun (WGS) entry which is preliminary data.</text>
</comment>